<proteinExistence type="predicted"/>
<dbReference type="PANTHER" id="PTHR15157">
    <property type="entry name" value="UV RADIATION RESISTANCE-ASSOCIATED GENE PROTEIN"/>
    <property type="match status" value="1"/>
</dbReference>
<evidence type="ECO:0000256" key="1">
    <source>
        <dbReference type="SAM" id="Coils"/>
    </source>
</evidence>
<dbReference type="GO" id="GO:0005768">
    <property type="term" value="C:endosome"/>
    <property type="evidence" value="ECO:0007669"/>
    <property type="project" value="TreeGrafter"/>
</dbReference>
<gene>
    <name evidence="3" type="ORF">D0Y65_020231</name>
</gene>
<sequence>MALWSFRPTHKLWNSGTPFCGLYLVHILCSLFCSHQKGWPLLSSIHPTIVYLAVTVFGVGCSVPLSGIDNYAAKIILAHQFSLVRVLSGLVFVFTLGCFFAVNAESLGRLNELEEMRQKLESKKMLMENMSICSRLAKEEASKQEEQLSGAVQSLLVSGGALSVTSRNLQESSRLLSEENGYVHLRKLQKMLRKRQQYMTSQISMLYPVKILVGPAQEQELEAYPLGSLAGTSAGLKPINQGSLTIHGLHLNVLSFRKMSFFTDKKEIQNSATALGYVAHAVSLIASYLQVPLRYPLRLGASHSYIIDNAPSTELTSSEASSNANINAKHVKFPLFLEGQDTTRAAYAVFLLNKDPAVYKQLQVILFPKLSSKINTYIDRLLVLHWCWLDLEQLLNFIDAKTLGPRHVLANLRELLRTIQSSAFIDNLI</sequence>
<feature type="transmembrane region" description="Helical" evidence="2">
    <location>
        <begin position="45"/>
        <end position="65"/>
    </location>
</feature>
<dbReference type="EMBL" id="QZWG01000008">
    <property type="protein sequence ID" value="RZB96358.1"/>
    <property type="molecule type" value="Genomic_DNA"/>
</dbReference>
<keyword evidence="1" id="KW-0175">Coiled coil</keyword>
<dbReference type="GO" id="GO:0035493">
    <property type="term" value="P:SNARE complex assembly"/>
    <property type="evidence" value="ECO:0007669"/>
    <property type="project" value="TreeGrafter"/>
</dbReference>
<evidence type="ECO:0000313" key="3">
    <source>
        <dbReference type="EMBL" id="RZB96359.1"/>
    </source>
</evidence>
<reference evidence="3 4" key="1">
    <citation type="submission" date="2018-09" db="EMBL/GenBank/DDBJ databases">
        <title>A high-quality reference genome of wild soybean provides a powerful tool to mine soybean genomes.</title>
        <authorList>
            <person name="Xie M."/>
            <person name="Chung C.Y.L."/>
            <person name="Li M.-W."/>
            <person name="Wong F.-L."/>
            <person name="Chan T.-F."/>
            <person name="Lam H.-M."/>
        </authorList>
    </citation>
    <scope>NUCLEOTIDE SEQUENCE [LARGE SCALE GENOMIC DNA]</scope>
    <source>
        <strain evidence="4">cv. W05</strain>
        <tissue evidence="3">Hypocotyl of etiolated seedlings</tissue>
    </source>
</reference>
<dbReference type="PANTHER" id="PTHR15157:SF24">
    <property type="entry name" value="VACUOLAR PROTEIN SORTING 38"/>
    <property type="match status" value="1"/>
</dbReference>
<dbReference type="EMBL" id="QZWG01000008">
    <property type="protein sequence ID" value="RZB96359.1"/>
    <property type="molecule type" value="Genomic_DNA"/>
</dbReference>
<feature type="transmembrane region" description="Helical" evidence="2">
    <location>
        <begin position="77"/>
        <end position="102"/>
    </location>
</feature>
<dbReference type="Proteomes" id="UP000289340">
    <property type="component" value="Chromosome 8"/>
</dbReference>
<organism evidence="3 4">
    <name type="scientific">Glycine soja</name>
    <name type="common">Wild soybean</name>
    <dbReference type="NCBI Taxonomy" id="3848"/>
    <lineage>
        <taxon>Eukaryota</taxon>
        <taxon>Viridiplantae</taxon>
        <taxon>Streptophyta</taxon>
        <taxon>Embryophyta</taxon>
        <taxon>Tracheophyta</taxon>
        <taxon>Spermatophyta</taxon>
        <taxon>Magnoliopsida</taxon>
        <taxon>eudicotyledons</taxon>
        <taxon>Gunneridae</taxon>
        <taxon>Pentapetalae</taxon>
        <taxon>rosids</taxon>
        <taxon>fabids</taxon>
        <taxon>Fabales</taxon>
        <taxon>Fabaceae</taxon>
        <taxon>Papilionoideae</taxon>
        <taxon>50 kb inversion clade</taxon>
        <taxon>NPAAA clade</taxon>
        <taxon>indigoferoid/millettioid clade</taxon>
        <taxon>Phaseoleae</taxon>
        <taxon>Glycine</taxon>
        <taxon>Glycine subgen. Soja</taxon>
    </lineage>
</organism>
<keyword evidence="4" id="KW-1185">Reference proteome</keyword>
<keyword evidence="2" id="KW-0812">Transmembrane</keyword>
<dbReference type="AlphaFoldDB" id="A0A445JD37"/>
<name>A0A445JD37_GLYSO</name>
<evidence type="ECO:0000313" key="4">
    <source>
        <dbReference type="Proteomes" id="UP000289340"/>
    </source>
</evidence>
<accession>A0A445JD37</accession>
<dbReference type="GO" id="GO:0000323">
    <property type="term" value="C:lytic vacuole"/>
    <property type="evidence" value="ECO:0007669"/>
    <property type="project" value="TreeGrafter"/>
</dbReference>
<evidence type="ECO:0000256" key="2">
    <source>
        <dbReference type="SAM" id="Phobius"/>
    </source>
</evidence>
<evidence type="ECO:0008006" key="5">
    <source>
        <dbReference type="Google" id="ProtNLM"/>
    </source>
</evidence>
<dbReference type="GO" id="GO:0000149">
    <property type="term" value="F:SNARE binding"/>
    <property type="evidence" value="ECO:0007669"/>
    <property type="project" value="TreeGrafter"/>
</dbReference>
<keyword evidence="2" id="KW-1133">Transmembrane helix</keyword>
<protein>
    <recommendedName>
        <fullName evidence="5">UV radiation resistance-associated gene protein</fullName>
    </recommendedName>
</protein>
<comment type="caution">
    <text evidence="3">The sequence shown here is derived from an EMBL/GenBank/DDBJ whole genome shotgun (WGS) entry which is preliminary data.</text>
</comment>
<feature type="coiled-coil region" evidence="1">
    <location>
        <begin position="103"/>
        <end position="130"/>
    </location>
</feature>
<keyword evidence="2" id="KW-0472">Membrane</keyword>
<feature type="transmembrane region" description="Helical" evidence="2">
    <location>
        <begin position="12"/>
        <end position="33"/>
    </location>
</feature>